<feature type="transmembrane region" description="Helical" evidence="2">
    <location>
        <begin position="274"/>
        <end position="294"/>
    </location>
</feature>
<keyword evidence="3" id="KW-0732">Signal</keyword>
<evidence type="ECO:0000313" key="6">
    <source>
        <dbReference type="Proteomes" id="UP000241818"/>
    </source>
</evidence>
<dbReference type="InParanoid" id="A0A2T3AQB7"/>
<dbReference type="Gene3D" id="2.60.40.1210">
    <property type="entry name" value="Cellobiose dehydrogenase, cytochrome domain"/>
    <property type="match status" value="1"/>
</dbReference>
<dbReference type="Pfam" id="PF16010">
    <property type="entry name" value="CDH-cyt"/>
    <property type="match status" value="1"/>
</dbReference>
<feature type="region of interest" description="Disordered" evidence="1">
    <location>
        <begin position="408"/>
        <end position="438"/>
    </location>
</feature>
<evidence type="ECO:0000259" key="4">
    <source>
        <dbReference type="PROSITE" id="PS50836"/>
    </source>
</evidence>
<feature type="chain" id="PRO_5015785264" description="DOMON domain-containing protein" evidence="3">
    <location>
        <begin position="21"/>
        <end position="438"/>
    </location>
</feature>
<keyword evidence="2" id="KW-1133">Transmembrane helix</keyword>
<dbReference type="EMBL" id="KZ679019">
    <property type="protein sequence ID" value="PSS07192.1"/>
    <property type="molecule type" value="Genomic_DNA"/>
</dbReference>
<organism evidence="5 6">
    <name type="scientific">Amorphotheca resinae ATCC 22711</name>
    <dbReference type="NCBI Taxonomy" id="857342"/>
    <lineage>
        <taxon>Eukaryota</taxon>
        <taxon>Fungi</taxon>
        <taxon>Dikarya</taxon>
        <taxon>Ascomycota</taxon>
        <taxon>Pezizomycotina</taxon>
        <taxon>Leotiomycetes</taxon>
        <taxon>Helotiales</taxon>
        <taxon>Amorphothecaceae</taxon>
        <taxon>Amorphotheca</taxon>
    </lineage>
</organism>
<keyword evidence="2" id="KW-0812">Transmembrane</keyword>
<proteinExistence type="predicted"/>
<protein>
    <recommendedName>
        <fullName evidence="4">DOMON domain-containing protein</fullName>
    </recommendedName>
</protein>
<dbReference type="PANTHER" id="PTHR47797:SF4">
    <property type="entry name" value="DOMON DOMAIN-CONTAINING PROTEIN"/>
    <property type="match status" value="1"/>
</dbReference>
<feature type="transmembrane region" description="Helical" evidence="2">
    <location>
        <begin position="349"/>
        <end position="368"/>
    </location>
</feature>
<feature type="transmembrane region" description="Helical" evidence="2">
    <location>
        <begin position="247"/>
        <end position="267"/>
    </location>
</feature>
<keyword evidence="2" id="KW-0472">Membrane</keyword>
<dbReference type="PANTHER" id="PTHR47797">
    <property type="entry name" value="DEHYDROGENASE, PUTATIVE (AFU_ORTHOLOGUE AFUA_8G05805)-RELATED"/>
    <property type="match status" value="1"/>
</dbReference>
<reference evidence="5 6" key="1">
    <citation type="journal article" date="2018" name="New Phytol.">
        <title>Comparative genomics and transcriptomics depict ericoid mycorrhizal fungi as versatile saprotrophs and plant mutualists.</title>
        <authorList>
            <person name="Martino E."/>
            <person name="Morin E."/>
            <person name="Grelet G.A."/>
            <person name="Kuo A."/>
            <person name="Kohler A."/>
            <person name="Daghino S."/>
            <person name="Barry K.W."/>
            <person name="Cichocki N."/>
            <person name="Clum A."/>
            <person name="Dockter R.B."/>
            <person name="Hainaut M."/>
            <person name="Kuo R.C."/>
            <person name="LaButti K."/>
            <person name="Lindahl B.D."/>
            <person name="Lindquist E.A."/>
            <person name="Lipzen A."/>
            <person name="Khouja H.R."/>
            <person name="Magnuson J."/>
            <person name="Murat C."/>
            <person name="Ohm R.A."/>
            <person name="Singer S.W."/>
            <person name="Spatafora J.W."/>
            <person name="Wang M."/>
            <person name="Veneault-Fourrey C."/>
            <person name="Henrissat B."/>
            <person name="Grigoriev I.V."/>
            <person name="Martin F.M."/>
            <person name="Perotto S."/>
        </authorList>
    </citation>
    <scope>NUCLEOTIDE SEQUENCE [LARGE SCALE GENOMIC DNA]</scope>
    <source>
        <strain evidence="5 6">ATCC 22711</strain>
    </source>
</reference>
<evidence type="ECO:0000256" key="1">
    <source>
        <dbReference type="SAM" id="MobiDB-lite"/>
    </source>
</evidence>
<dbReference type="OrthoDB" id="19261at2759"/>
<evidence type="ECO:0000313" key="5">
    <source>
        <dbReference type="EMBL" id="PSS07192.1"/>
    </source>
</evidence>
<dbReference type="RefSeq" id="XP_024716848.1">
    <property type="nucleotide sequence ID" value="XM_024867813.1"/>
</dbReference>
<sequence>MKAFSSSILAAFSLARTAFSLATYSAVSGGPSFSVGLPLDSTISSTSAGTVYFSLQAPSTYQWVGLGIGSQMSGATIFVMYSDGNGNVTISPRDGKGHVQPDFNSTRMSGVTLLEGSGISGGMMTANVKCTTCQLDSTSTSTQSPWIAAWRSSGSAIDSTSESYSIQQHDYGSTRQFTFDLTTASIPSDSNPFISSTGSSNSGGASGSSSAAPTASSNSGGVSSGSSSEIPPEILNNFMRIPNYQKAHGVIMGLTVALLFPLGALAMRVVGSPVLHSLIQIISTCTLIAGFGLGVKLAQMTDLLYKSPGRAHTIFGTLITVLFLLQPLGGLLHHRLYLQTGGRTPVSHLHIWLGRAALICGIINGGLGLKLSQNTTGGEIAFGVVAGVMMLVYALSVLLKRKGARGQKARGEKTRRAGKWEREERMIERDAGSSRSRR</sequence>
<dbReference type="AlphaFoldDB" id="A0A2T3AQB7"/>
<dbReference type="CDD" id="cd08760">
    <property type="entry name" value="Cyt_b561_FRRS1_like"/>
    <property type="match status" value="1"/>
</dbReference>
<feature type="transmembrane region" description="Helical" evidence="2">
    <location>
        <begin position="314"/>
        <end position="337"/>
    </location>
</feature>
<dbReference type="CDD" id="cd09630">
    <property type="entry name" value="CDH_like_cytochrome"/>
    <property type="match status" value="1"/>
</dbReference>
<dbReference type="SMART" id="SM00664">
    <property type="entry name" value="DoH"/>
    <property type="match status" value="1"/>
</dbReference>
<feature type="compositionally biased region" description="Basic and acidic residues" evidence="1">
    <location>
        <begin position="409"/>
        <end position="432"/>
    </location>
</feature>
<evidence type="ECO:0000256" key="2">
    <source>
        <dbReference type="SAM" id="Phobius"/>
    </source>
</evidence>
<feature type="region of interest" description="Disordered" evidence="1">
    <location>
        <begin position="190"/>
        <end position="228"/>
    </location>
</feature>
<dbReference type="PROSITE" id="PS50836">
    <property type="entry name" value="DOMON"/>
    <property type="match status" value="1"/>
</dbReference>
<name>A0A2T3AQB7_AMORE</name>
<feature type="transmembrane region" description="Helical" evidence="2">
    <location>
        <begin position="380"/>
        <end position="399"/>
    </location>
</feature>
<keyword evidence="6" id="KW-1185">Reference proteome</keyword>
<dbReference type="Gene3D" id="1.20.120.1770">
    <property type="match status" value="1"/>
</dbReference>
<evidence type="ECO:0000256" key="3">
    <source>
        <dbReference type="SAM" id="SignalP"/>
    </source>
</evidence>
<feature type="domain" description="DOMON" evidence="4">
    <location>
        <begin position="35"/>
        <end position="154"/>
    </location>
</feature>
<accession>A0A2T3AQB7</accession>
<dbReference type="STRING" id="857342.A0A2T3AQB7"/>
<feature type="compositionally biased region" description="Low complexity" evidence="1">
    <location>
        <begin position="195"/>
        <end position="228"/>
    </location>
</feature>
<dbReference type="Proteomes" id="UP000241818">
    <property type="component" value="Unassembled WGS sequence"/>
</dbReference>
<dbReference type="GeneID" id="36575894"/>
<dbReference type="SUPFAM" id="SSF49344">
    <property type="entry name" value="CBD9-like"/>
    <property type="match status" value="1"/>
</dbReference>
<feature type="signal peptide" evidence="3">
    <location>
        <begin position="1"/>
        <end position="20"/>
    </location>
</feature>
<gene>
    <name evidence="5" type="ORF">M430DRAFT_46000</name>
</gene>
<dbReference type="InterPro" id="IPR005018">
    <property type="entry name" value="DOMON_domain"/>
</dbReference>
<dbReference type="InterPro" id="IPR015920">
    <property type="entry name" value="Cellobiose_DH-like_cyt"/>
</dbReference>